<reference evidence="2" key="2">
    <citation type="submission" date="2024-07" db="EMBL/GenBank/DDBJ databases">
        <title>Streptomyces haneummycinica sp. nov., a new antibiotic-producing actinobacterium isolated from marine sediment.</title>
        <authorList>
            <person name="Uemura M."/>
            <person name="Hamada M."/>
            <person name="Hirano S."/>
            <person name="Kobayashi K."/>
            <person name="Ohshiro T."/>
            <person name="Kobayashi T."/>
            <person name="Terahara T."/>
        </authorList>
    </citation>
    <scope>NUCLEOTIDE SEQUENCE</scope>
    <source>
        <strain evidence="2">KM77-8</strain>
    </source>
</reference>
<reference evidence="2" key="1">
    <citation type="submission" date="2024-06" db="EMBL/GenBank/DDBJ databases">
        <authorList>
            <consortium name="consrtm"/>
            <person name="Uemura M."/>
            <person name="Terahara T."/>
        </authorList>
    </citation>
    <scope>NUCLEOTIDE SEQUENCE</scope>
    <source>
        <strain evidence="2">KM77-8</strain>
    </source>
</reference>
<evidence type="ECO:0000256" key="1">
    <source>
        <dbReference type="SAM" id="MobiDB-lite"/>
    </source>
</evidence>
<sequence>MPHHRVRITDERHADVDGTPVIPAPEESVHEAVLDRLQRYAQEQGSAVRATIDDGSGTGHFLLEVHPDGASRILDTTEEPPPTAPTPARGETAAAGPAGAPDKQAGAPDTGPDPDAGPGAQFPAPDAGPAAQFPDPDAGPGAQFPAPDVGPAAQFPAPDAGSPPQPSGLPGPPAAPSPHAPSSPGAVPPRPASADDAPAPSSATPSRAPSALALAVTRARGTAASGDEKRPTGNPVPASAPARTSVLALAPPPAVGLPGGIAERIRRVNEATTAGRLDEAYADATALRERLAAAVGAEHPHAVEARALEAYLAHRCGLHREATVLALGVARIRCRAGDGRAAADVARATAAWLCLDDDRAIAAHGTELLRMWNALRKHGALTPTTRHSPSAPTT</sequence>
<evidence type="ECO:0000313" key="2">
    <source>
        <dbReference type="EMBL" id="BFO21943.1"/>
    </source>
</evidence>
<gene>
    <name evidence="2" type="ORF">SHKM778_83310</name>
</gene>
<proteinExistence type="predicted"/>
<dbReference type="AlphaFoldDB" id="A0AAT9HXL7"/>
<feature type="compositionally biased region" description="Low complexity" evidence="1">
    <location>
        <begin position="192"/>
        <end position="216"/>
    </location>
</feature>
<feature type="region of interest" description="Disordered" evidence="1">
    <location>
        <begin position="51"/>
        <end position="240"/>
    </location>
</feature>
<protein>
    <submittedName>
        <fullName evidence="2">Uncharacterized protein</fullName>
    </submittedName>
</protein>
<feature type="compositionally biased region" description="Low complexity" evidence="1">
    <location>
        <begin position="86"/>
        <end position="142"/>
    </location>
</feature>
<name>A0AAT9HXL7_9ACTN</name>
<accession>A0AAT9HXL7</accession>
<dbReference type="EMBL" id="AP035768">
    <property type="protein sequence ID" value="BFO21943.1"/>
    <property type="molecule type" value="Genomic_DNA"/>
</dbReference>
<feature type="compositionally biased region" description="Pro residues" evidence="1">
    <location>
        <begin position="161"/>
        <end position="191"/>
    </location>
</feature>
<organism evidence="2">
    <name type="scientific">Streptomyces haneummycinicus</name>
    <dbReference type="NCBI Taxonomy" id="3074435"/>
    <lineage>
        <taxon>Bacteria</taxon>
        <taxon>Bacillati</taxon>
        <taxon>Actinomycetota</taxon>
        <taxon>Actinomycetes</taxon>
        <taxon>Kitasatosporales</taxon>
        <taxon>Streptomycetaceae</taxon>
        <taxon>Streptomyces</taxon>
    </lineage>
</organism>